<organism evidence="2 3">
    <name type="scientific">Marinobacterium mangrovicola</name>
    <dbReference type="NCBI Taxonomy" id="1476959"/>
    <lineage>
        <taxon>Bacteria</taxon>
        <taxon>Pseudomonadati</taxon>
        <taxon>Pseudomonadota</taxon>
        <taxon>Gammaproteobacteria</taxon>
        <taxon>Oceanospirillales</taxon>
        <taxon>Oceanospirillaceae</taxon>
        <taxon>Marinobacterium</taxon>
    </lineage>
</organism>
<dbReference type="SUPFAM" id="SSF52540">
    <property type="entry name" value="P-loop containing nucleoside triphosphate hydrolases"/>
    <property type="match status" value="1"/>
</dbReference>
<proteinExistence type="predicted"/>
<dbReference type="InterPro" id="IPR027417">
    <property type="entry name" value="P-loop_NTPase"/>
</dbReference>
<dbReference type="CDD" id="cd03112">
    <property type="entry name" value="CobW-like"/>
    <property type="match status" value="1"/>
</dbReference>
<name>A0A4R1GGF4_9GAMM</name>
<dbReference type="Pfam" id="PF02492">
    <property type="entry name" value="cobW"/>
    <property type="match status" value="1"/>
</dbReference>
<dbReference type="InterPro" id="IPR051316">
    <property type="entry name" value="Zinc-reg_GTPase_activator"/>
</dbReference>
<reference evidence="2 3" key="1">
    <citation type="submission" date="2019-03" db="EMBL/GenBank/DDBJ databases">
        <title>Genomic Encyclopedia of Archaeal and Bacterial Type Strains, Phase II (KMG-II): from individual species to whole genera.</title>
        <authorList>
            <person name="Goeker M."/>
        </authorList>
    </citation>
    <scope>NUCLEOTIDE SEQUENCE [LARGE SCALE GENOMIC DNA]</scope>
    <source>
        <strain evidence="2 3">DSM 27697</strain>
    </source>
</reference>
<dbReference type="PANTHER" id="PTHR13748:SF46">
    <property type="entry name" value="ZINC CHAPERONE YEIR"/>
    <property type="match status" value="1"/>
</dbReference>
<dbReference type="GO" id="GO:0005737">
    <property type="term" value="C:cytoplasm"/>
    <property type="evidence" value="ECO:0007669"/>
    <property type="project" value="TreeGrafter"/>
</dbReference>
<gene>
    <name evidence="2" type="ORF">CLV83_2230</name>
</gene>
<dbReference type="OrthoDB" id="9808822at2"/>
<comment type="caution">
    <text evidence="2">The sequence shown here is derived from an EMBL/GenBank/DDBJ whole genome shotgun (WGS) entry which is preliminary data.</text>
</comment>
<dbReference type="Proteomes" id="UP000294546">
    <property type="component" value="Unassembled WGS sequence"/>
</dbReference>
<keyword evidence="3" id="KW-1185">Reference proteome</keyword>
<dbReference type="EMBL" id="SMFU01000008">
    <property type="protein sequence ID" value="TCK07364.1"/>
    <property type="molecule type" value="Genomic_DNA"/>
</dbReference>
<dbReference type="RefSeq" id="WP_132291848.1">
    <property type="nucleotide sequence ID" value="NZ_SMFU01000008.1"/>
</dbReference>
<sequence length="353" mass="38640">MLRIVKGGPIKAVPTNIITGFLGAGKTTAINHLLANKPSEERWAVLVNEFGQIGVDQSLLTAGEDIRISEIPGGCLCCTRGPQMRVALARLLREVKPDRLLIEPTGLGHPTGIVDLLTGPDFSSAIDLRSMICLIDPQILDDPRALRHPVFNDQIELADILVLNKVDLCSTEQLDEAQQLSDNMFPAKASVLTTTRGEIPAALLDLTSAPQTHTGISLTPGRHALSQVAQVAQVAAETGEDSHSAGVAPGQPLLQSGELDGMYSYSWQFHPQDCFDSDAILALLDAESEPLRIKAILRIGYAWISYNRSLSDDREVRESSWRRDSRIEIINDRELDTEAFGQRLHACLKREKN</sequence>
<evidence type="ECO:0000313" key="2">
    <source>
        <dbReference type="EMBL" id="TCK07364.1"/>
    </source>
</evidence>
<accession>A0A4R1GGF4</accession>
<evidence type="ECO:0000259" key="1">
    <source>
        <dbReference type="Pfam" id="PF02492"/>
    </source>
</evidence>
<protein>
    <submittedName>
        <fullName evidence="2">CobW/HypB/UreG family nucleotide-binding protein</fullName>
    </submittedName>
</protein>
<feature type="domain" description="CobW/HypB/UreG nucleotide-binding" evidence="1">
    <location>
        <begin position="14"/>
        <end position="186"/>
    </location>
</feature>
<evidence type="ECO:0000313" key="3">
    <source>
        <dbReference type="Proteomes" id="UP000294546"/>
    </source>
</evidence>
<dbReference type="InterPro" id="IPR003495">
    <property type="entry name" value="CobW/HypB/UreG_nucleotide-bd"/>
</dbReference>
<dbReference type="PANTHER" id="PTHR13748">
    <property type="entry name" value="COBW-RELATED"/>
    <property type="match status" value="1"/>
</dbReference>
<dbReference type="AlphaFoldDB" id="A0A4R1GGF4"/>
<dbReference type="Gene3D" id="3.40.50.300">
    <property type="entry name" value="P-loop containing nucleotide triphosphate hydrolases"/>
    <property type="match status" value="1"/>
</dbReference>